<dbReference type="PANTHER" id="PTHR43104:SF4">
    <property type="entry name" value="L-2-HYDROXYGLUTARATE DEHYDROGENASE, MITOCHONDRIAL"/>
    <property type="match status" value="1"/>
</dbReference>
<evidence type="ECO:0000256" key="1">
    <source>
        <dbReference type="ARBA" id="ARBA00001974"/>
    </source>
</evidence>
<evidence type="ECO:0000256" key="3">
    <source>
        <dbReference type="ARBA" id="ARBA00022827"/>
    </source>
</evidence>
<dbReference type="InterPro" id="IPR006076">
    <property type="entry name" value="FAD-dep_OxRdtase"/>
</dbReference>
<gene>
    <name evidence="7" type="ORF">SAMN05421779_10174</name>
</gene>
<dbReference type="STRING" id="80876.SAMN05421779_10174"/>
<dbReference type="EMBL" id="FTOA01000001">
    <property type="protein sequence ID" value="SIS36628.1"/>
    <property type="molecule type" value="Genomic_DNA"/>
</dbReference>
<dbReference type="Pfam" id="PF01266">
    <property type="entry name" value="DAO"/>
    <property type="match status" value="1"/>
</dbReference>
<comment type="similarity">
    <text evidence="5">Belongs to the L2HGDH family.</text>
</comment>
<evidence type="ECO:0000256" key="4">
    <source>
        <dbReference type="ARBA" id="ARBA00023002"/>
    </source>
</evidence>
<protein>
    <submittedName>
        <fullName evidence="7">L-2-hydroxyglutarate oxidase LhgO</fullName>
    </submittedName>
</protein>
<dbReference type="RefSeq" id="WP_076397968.1">
    <property type="nucleotide sequence ID" value="NZ_FTOA01000001.1"/>
</dbReference>
<dbReference type="PANTHER" id="PTHR43104">
    <property type="entry name" value="L-2-HYDROXYGLUTARATE DEHYDROGENASE, MITOCHONDRIAL"/>
    <property type="match status" value="1"/>
</dbReference>
<dbReference type="GO" id="GO:0047545">
    <property type="term" value="F:(S)-2-hydroxyglutarate dehydrogenase activity"/>
    <property type="evidence" value="ECO:0007669"/>
    <property type="project" value="TreeGrafter"/>
</dbReference>
<evidence type="ECO:0000259" key="6">
    <source>
        <dbReference type="Pfam" id="PF01266"/>
    </source>
</evidence>
<name>A0A1N7IHT9_9PROT</name>
<feature type="domain" description="FAD dependent oxidoreductase" evidence="6">
    <location>
        <begin position="6"/>
        <end position="370"/>
    </location>
</feature>
<sequence>MSWDIDVAVIGAGVVGLACSAALARAGYGVLCLEAESAFGTITSARNSEVSHAGIYYPAGSLKARLCVEGNRRLPQWCADHGVEYRVTGKLIVATNDAEAERLGSIQAAAAANGVMLEWLDGAQAMAREPALSCAAALWSPTTAIIDSHGLMLACLGEAEQHGASLVVQTPVLGGRPLPSGGLELECGGAEPMTLRCRVVVNAAGLSAQKVNATIAGLAPDHIPPLTLAKGNYFDLATSPPFQTLVYPVPVNGGLGVHYTVDMAGRGRFGPDVEWLDHADPARIDYRVDPRRGDAFYAAIRRYWPGLPDQALQPAYSGVRPKIPALAGGAADFMIQTPTDCGIDGLFTLYGIESPGLTSSLPLADHVARLLVEWL</sequence>
<dbReference type="Gene3D" id="3.30.9.10">
    <property type="entry name" value="D-Amino Acid Oxidase, subunit A, domain 2"/>
    <property type="match status" value="1"/>
</dbReference>
<evidence type="ECO:0000313" key="8">
    <source>
        <dbReference type="Proteomes" id="UP000185678"/>
    </source>
</evidence>
<accession>A0A1N7IHT9</accession>
<dbReference type="InterPro" id="IPR036188">
    <property type="entry name" value="FAD/NAD-bd_sf"/>
</dbReference>
<keyword evidence="2" id="KW-0285">Flavoprotein</keyword>
<reference evidence="7 8" key="1">
    <citation type="submission" date="2017-01" db="EMBL/GenBank/DDBJ databases">
        <authorList>
            <person name="Mah S.A."/>
            <person name="Swanson W.J."/>
            <person name="Moy G.W."/>
            <person name="Vacquier V.D."/>
        </authorList>
    </citation>
    <scope>NUCLEOTIDE SEQUENCE [LARGE SCALE GENOMIC DNA]</scope>
    <source>
        <strain evidence="7 8">DSM 11589</strain>
    </source>
</reference>
<evidence type="ECO:0000256" key="5">
    <source>
        <dbReference type="ARBA" id="ARBA00037941"/>
    </source>
</evidence>
<keyword evidence="8" id="KW-1185">Reference proteome</keyword>
<organism evidence="7 8">
    <name type="scientific">Insolitispirillum peregrinum</name>
    <dbReference type="NCBI Taxonomy" id="80876"/>
    <lineage>
        <taxon>Bacteria</taxon>
        <taxon>Pseudomonadati</taxon>
        <taxon>Pseudomonadota</taxon>
        <taxon>Alphaproteobacteria</taxon>
        <taxon>Rhodospirillales</taxon>
        <taxon>Novispirillaceae</taxon>
        <taxon>Insolitispirillum</taxon>
    </lineage>
</organism>
<dbReference type="OrthoDB" id="9801699at2"/>
<evidence type="ECO:0000313" key="7">
    <source>
        <dbReference type="EMBL" id="SIS36628.1"/>
    </source>
</evidence>
<evidence type="ECO:0000256" key="2">
    <source>
        <dbReference type="ARBA" id="ARBA00022630"/>
    </source>
</evidence>
<dbReference type="AlphaFoldDB" id="A0A1N7IHT9"/>
<keyword evidence="3" id="KW-0274">FAD</keyword>
<dbReference type="SUPFAM" id="SSF51905">
    <property type="entry name" value="FAD/NAD(P)-binding domain"/>
    <property type="match status" value="1"/>
</dbReference>
<proteinExistence type="inferred from homology"/>
<keyword evidence="4" id="KW-0560">Oxidoreductase</keyword>
<dbReference type="Proteomes" id="UP000185678">
    <property type="component" value="Unassembled WGS sequence"/>
</dbReference>
<comment type="cofactor">
    <cofactor evidence="1">
        <name>FAD</name>
        <dbReference type="ChEBI" id="CHEBI:57692"/>
    </cofactor>
</comment>
<dbReference type="Gene3D" id="3.50.50.60">
    <property type="entry name" value="FAD/NAD(P)-binding domain"/>
    <property type="match status" value="1"/>
</dbReference>